<dbReference type="RefSeq" id="WP_060589842.1">
    <property type="nucleotide sequence ID" value="NZ_CP031418.1"/>
</dbReference>
<evidence type="ECO:0000313" key="3">
    <source>
        <dbReference type="Proteomes" id="UP000057820"/>
    </source>
</evidence>
<dbReference type="EMBL" id="LN868938">
    <property type="protein sequence ID" value="CRY73558.1"/>
    <property type="molecule type" value="Genomic_DNA"/>
</dbReference>
<organism evidence="2 3">
    <name type="scientific">Nocardia farcinica</name>
    <dbReference type="NCBI Taxonomy" id="37329"/>
    <lineage>
        <taxon>Bacteria</taxon>
        <taxon>Bacillati</taxon>
        <taxon>Actinomycetota</taxon>
        <taxon>Actinomycetes</taxon>
        <taxon>Mycobacteriales</taxon>
        <taxon>Nocardiaceae</taxon>
        <taxon>Nocardia</taxon>
    </lineage>
</organism>
<dbReference type="Pfam" id="PF23787">
    <property type="entry name" value="DUF7172"/>
    <property type="match status" value="1"/>
</dbReference>
<dbReference type="InterPro" id="IPR055596">
    <property type="entry name" value="DUF7172"/>
</dbReference>
<sequence>MTLAICSSEWMFSSPRGTGLGDGWLPRIAAERFVASTRDGEVQRASDPVPFIQAELSWTNTTGVDQECWLGTHRAPRTIVAANPNTYVLDDAITWDVGLSPNAPEPYLTEDGIGAKGQGTPWSYNQVHYARMFRGWDDSVRFDGIGTVPAGDTVHIRYAALYTTPGQWRAPSNALQVVRAFWVRLRLWAIPEDTP</sequence>
<reference evidence="3" key="1">
    <citation type="submission" date="2015-03" db="EMBL/GenBank/DDBJ databases">
        <authorList>
            <consortium name="Pathogen Informatics"/>
        </authorList>
    </citation>
    <scope>NUCLEOTIDE SEQUENCE [LARGE SCALE GENOMIC DNA]</scope>
    <source>
        <strain evidence="3">NCTC11134</strain>
    </source>
</reference>
<dbReference type="KEGG" id="nfr:ERS450000_00198"/>
<accession>A0A0H5ND99</accession>
<feature type="domain" description="DUF7172" evidence="1">
    <location>
        <begin position="1"/>
        <end position="193"/>
    </location>
</feature>
<evidence type="ECO:0000313" key="2">
    <source>
        <dbReference type="EMBL" id="CRY73558.1"/>
    </source>
</evidence>
<dbReference type="AlphaFoldDB" id="A0A0H5ND99"/>
<name>A0A0H5ND99_NOCFR</name>
<proteinExistence type="predicted"/>
<protein>
    <recommendedName>
        <fullName evidence="1">DUF7172 domain-containing protein</fullName>
    </recommendedName>
</protein>
<gene>
    <name evidence="2" type="ORF">ERS450000_00198</name>
</gene>
<evidence type="ECO:0000259" key="1">
    <source>
        <dbReference type="Pfam" id="PF23787"/>
    </source>
</evidence>
<dbReference type="Proteomes" id="UP000057820">
    <property type="component" value="Chromosome 1"/>
</dbReference>